<proteinExistence type="predicted"/>
<accession>A0ABM7GTS3</accession>
<keyword evidence="2" id="KW-1185">Reference proteome</keyword>
<evidence type="ECO:0000313" key="2">
    <source>
        <dbReference type="Proteomes" id="UP000289555"/>
    </source>
</evidence>
<sequence>MNPNATALDDLVPLVFIGPEPAALAVTHDTDIGDISTYLDTLKEAPGSIINGNDSPGGFSYIAAAMLENQFDVELTKIPPRLRAYCFRPSVRRSNVSNAAYSTIGRSA</sequence>
<dbReference type="Gene3D" id="3.40.190.10">
    <property type="entry name" value="Periplasmic binding protein-like II"/>
    <property type="match status" value="1"/>
</dbReference>
<gene>
    <name evidence="1" type="ORF">HORIV_65120</name>
</gene>
<dbReference type="Proteomes" id="UP000289555">
    <property type="component" value="Chromosome"/>
</dbReference>
<organism evidence="1 2">
    <name type="scientific">Vreelandella olivaria</name>
    <dbReference type="NCBI Taxonomy" id="390919"/>
    <lineage>
        <taxon>Bacteria</taxon>
        <taxon>Pseudomonadati</taxon>
        <taxon>Pseudomonadota</taxon>
        <taxon>Gammaproteobacteria</taxon>
        <taxon>Oceanospirillales</taxon>
        <taxon>Halomonadaceae</taxon>
        <taxon>Vreelandella</taxon>
    </lineage>
</organism>
<dbReference type="EMBL" id="AP019416">
    <property type="protein sequence ID" value="BBI54091.1"/>
    <property type="molecule type" value="Genomic_DNA"/>
</dbReference>
<reference evidence="2" key="1">
    <citation type="journal article" date="2019" name="Microbiol. Resour. Announc.">
        <title>Complete Genome Sequence of Halomonas olivaria, a Moderately Halophilic Bacterium Isolated from Olive Processing Effluents, Obtained by Nanopore Sequencing.</title>
        <authorList>
            <person name="Nagata S."/>
            <person name="Ii K.M."/>
            <person name="Tsukimi T."/>
            <person name="Miura M.C."/>
            <person name="Galipon J."/>
            <person name="Arakawa K."/>
        </authorList>
    </citation>
    <scope>NUCLEOTIDE SEQUENCE [LARGE SCALE GENOMIC DNA]</scope>
    <source>
        <strain evidence="2">TYRC17</strain>
    </source>
</reference>
<name>A0ABM7GTS3_9GAMM</name>
<evidence type="ECO:0000313" key="1">
    <source>
        <dbReference type="EMBL" id="BBI54091.1"/>
    </source>
</evidence>
<protein>
    <submittedName>
        <fullName evidence="1">Uncharacterized protein</fullName>
    </submittedName>
</protein>